<dbReference type="Gene3D" id="2.130.10.30">
    <property type="entry name" value="Regulator of chromosome condensation 1/beta-lactamase-inhibitor protein II"/>
    <property type="match status" value="2"/>
</dbReference>
<dbReference type="RefSeq" id="WP_315951936.1">
    <property type="nucleotide sequence ID" value="NZ_JAWCUD010000003.1"/>
</dbReference>
<dbReference type="Proteomes" id="UP001260980">
    <property type="component" value="Unassembled WGS sequence"/>
</dbReference>
<organism evidence="2 3">
    <name type="scientific">Paenibacillus violae</name>
    <dbReference type="NCBI Taxonomy" id="3077234"/>
    <lineage>
        <taxon>Bacteria</taxon>
        <taxon>Bacillati</taxon>
        <taxon>Bacillota</taxon>
        <taxon>Bacilli</taxon>
        <taxon>Bacillales</taxon>
        <taxon>Paenibacillaceae</taxon>
        <taxon>Paenibacillus</taxon>
    </lineage>
</organism>
<keyword evidence="1" id="KW-0732">Signal</keyword>
<evidence type="ECO:0000313" key="2">
    <source>
        <dbReference type="EMBL" id="MDU0201994.1"/>
    </source>
</evidence>
<dbReference type="SUPFAM" id="SSF50985">
    <property type="entry name" value="RCC1/BLIP-II"/>
    <property type="match status" value="1"/>
</dbReference>
<dbReference type="PROSITE" id="PS50012">
    <property type="entry name" value="RCC1_3"/>
    <property type="match status" value="1"/>
</dbReference>
<dbReference type="InterPro" id="IPR051553">
    <property type="entry name" value="Ran_GTPase-activating"/>
</dbReference>
<gene>
    <name evidence="2" type="ORF">RQP52_12880</name>
</gene>
<accession>A0ABU3RCK4</accession>
<feature type="chain" id="PRO_5045804184" description="Alpha-tubulin suppressor-like RCC1 family protein" evidence="1">
    <location>
        <begin position="36"/>
        <end position="402"/>
    </location>
</feature>
<dbReference type="InterPro" id="IPR000408">
    <property type="entry name" value="Reg_chr_condens"/>
</dbReference>
<dbReference type="PANTHER" id="PTHR45982:SF1">
    <property type="entry name" value="REGULATOR OF CHROMOSOME CONDENSATION"/>
    <property type="match status" value="1"/>
</dbReference>
<name>A0ABU3RCK4_9BACL</name>
<dbReference type="InterPro" id="IPR009091">
    <property type="entry name" value="RCC1/BLIP-II"/>
</dbReference>
<evidence type="ECO:0008006" key="4">
    <source>
        <dbReference type="Google" id="ProtNLM"/>
    </source>
</evidence>
<evidence type="ECO:0000256" key="1">
    <source>
        <dbReference type="SAM" id="SignalP"/>
    </source>
</evidence>
<sequence>MNLFFLSSRKKKSSLSLSLAMSFSLFVSVSPSVQAEVATPATADAKAVQITDVGGRPYVLDDKGDVWGTSISSRAYRMDLIRDPAHLEKVDGLNKVTSIVATGSSAFALKEDGTVWNVEYVESSNSAEKDKWGLYTPKLLTQVPKLKHIVKIEPYMAVDKDGKLWIWEDIASSAKTGDWEKYFSSMQTEPVLANGIDHIKDLSGSTVLKDDGTVWTWECGLRGCDIFNVMRFNNPIQIQGLTDIVKLGQGTSPDQLALKKDGTVWIWGGGYLSNPKFDGSGIDEPPAPIEGLSDIIDISRGPEHIVALKKDGTVWAMGYFPRDYAHLNNTLDIENYRSLYQVEGLSDVTAVFSGDRTDAVIKKDGSLWMWGYDWQGLYGPAWSFQLTPVQVEVKPIPSTSRR</sequence>
<protein>
    <recommendedName>
        <fullName evidence="4">Alpha-tubulin suppressor-like RCC1 family protein</fullName>
    </recommendedName>
</protein>
<comment type="caution">
    <text evidence="2">The sequence shown here is derived from an EMBL/GenBank/DDBJ whole genome shotgun (WGS) entry which is preliminary data.</text>
</comment>
<dbReference type="EMBL" id="JAWCUD010000003">
    <property type="protein sequence ID" value="MDU0201994.1"/>
    <property type="molecule type" value="Genomic_DNA"/>
</dbReference>
<reference evidence="2 3" key="1">
    <citation type="submission" date="2023-10" db="EMBL/GenBank/DDBJ databases">
        <title>Paenibacillus strain PFR10 Genome sequencing and assembly.</title>
        <authorList>
            <person name="Kim I."/>
        </authorList>
    </citation>
    <scope>NUCLEOTIDE SEQUENCE [LARGE SCALE GENOMIC DNA]</scope>
    <source>
        <strain evidence="2 3">PFR10</strain>
    </source>
</reference>
<evidence type="ECO:0000313" key="3">
    <source>
        <dbReference type="Proteomes" id="UP001260980"/>
    </source>
</evidence>
<keyword evidence="3" id="KW-1185">Reference proteome</keyword>
<proteinExistence type="predicted"/>
<dbReference type="PANTHER" id="PTHR45982">
    <property type="entry name" value="REGULATOR OF CHROMOSOME CONDENSATION"/>
    <property type="match status" value="1"/>
</dbReference>
<feature type="signal peptide" evidence="1">
    <location>
        <begin position="1"/>
        <end position="35"/>
    </location>
</feature>